<dbReference type="EMBL" id="JBHUGY010000027">
    <property type="protein sequence ID" value="MFD2054900.1"/>
    <property type="molecule type" value="Genomic_DNA"/>
</dbReference>
<protein>
    <submittedName>
        <fullName evidence="3">Recombinase family protein</fullName>
    </submittedName>
</protein>
<evidence type="ECO:0000259" key="2">
    <source>
        <dbReference type="PROSITE" id="PS51737"/>
    </source>
</evidence>
<gene>
    <name evidence="3" type="ORF">ACFSQT_18055</name>
</gene>
<dbReference type="Pfam" id="PF07508">
    <property type="entry name" value="Recombinase"/>
    <property type="match status" value="1"/>
</dbReference>
<name>A0ABW4WG99_9HYPH</name>
<organism evidence="3 4">
    <name type="scientific">Mesorhizobium calcicola</name>
    <dbReference type="NCBI Taxonomy" id="1300310"/>
    <lineage>
        <taxon>Bacteria</taxon>
        <taxon>Pseudomonadati</taxon>
        <taxon>Pseudomonadota</taxon>
        <taxon>Alphaproteobacteria</taxon>
        <taxon>Hyphomicrobiales</taxon>
        <taxon>Phyllobacteriaceae</taxon>
        <taxon>Mesorhizobium</taxon>
    </lineage>
</organism>
<dbReference type="PROSITE" id="PS51736">
    <property type="entry name" value="RECOMBINASES_3"/>
    <property type="match status" value="1"/>
</dbReference>
<dbReference type="Gene3D" id="3.90.1750.20">
    <property type="entry name" value="Putative Large Serine Recombinase, Chain B, Domain 2"/>
    <property type="match status" value="1"/>
</dbReference>
<dbReference type="InterPro" id="IPR038109">
    <property type="entry name" value="DNA_bind_recomb_sf"/>
</dbReference>
<dbReference type="PROSITE" id="PS51737">
    <property type="entry name" value="RECOMBINASE_DNA_BIND"/>
    <property type="match status" value="1"/>
</dbReference>
<comment type="caution">
    <text evidence="3">The sequence shown here is derived from an EMBL/GenBank/DDBJ whole genome shotgun (WGS) entry which is preliminary data.</text>
</comment>
<dbReference type="InterPro" id="IPR036162">
    <property type="entry name" value="Resolvase-like_N_sf"/>
</dbReference>
<evidence type="ECO:0000259" key="1">
    <source>
        <dbReference type="PROSITE" id="PS51736"/>
    </source>
</evidence>
<dbReference type="InterPro" id="IPR011109">
    <property type="entry name" value="DNA_bind_recombinase_dom"/>
</dbReference>
<dbReference type="Pfam" id="PF13408">
    <property type="entry name" value="Zn_ribbon_recom"/>
    <property type="match status" value="1"/>
</dbReference>
<dbReference type="PANTHER" id="PTHR30461">
    <property type="entry name" value="DNA-INVERTASE FROM LAMBDOID PROPHAGE"/>
    <property type="match status" value="1"/>
</dbReference>
<evidence type="ECO:0000313" key="4">
    <source>
        <dbReference type="Proteomes" id="UP001597349"/>
    </source>
</evidence>
<dbReference type="InterPro" id="IPR050639">
    <property type="entry name" value="SSR_resolvase"/>
</dbReference>
<feature type="domain" description="Recombinase" evidence="2">
    <location>
        <begin position="90"/>
        <end position="235"/>
    </location>
</feature>
<reference evidence="4" key="1">
    <citation type="journal article" date="2019" name="Int. J. Syst. Evol. Microbiol.">
        <title>The Global Catalogue of Microorganisms (GCM) 10K type strain sequencing project: providing services to taxonomists for standard genome sequencing and annotation.</title>
        <authorList>
            <consortium name="The Broad Institute Genomics Platform"/>
            <consortium name="The Broad Institute Genome Sequencing Center for Infectious Disease"/>
            <person name="Wu L."/>
            <person name="Ma J."/>
        </authorList>
    </citation>
    <scope>NUCLEOTIDE SEQUENCE [LARGE SCALE GENOMIC DNA]</scope>
    <source>
        <strain evidence="4">CGMCC 1.16226</strain>
    </source>
</reference>
<dbReference type="Pfam" id="PF00239">
    <property type="entry name" value="Resolvase"/>
    <property type="match status" value="1"/>
</dbReference>
<dbReference type="Proteomes" id="UP001597349">
    <property type="component" value="Unassembled WGS sequence"/>
</dbReference>
<dbReference type="RefSeq" id="WP_379020819.1">
    <property type="nucleotide sequence ID" value="NZ_JBHUGY010000027.1"/>
</dbReference>
<dbReference type="InterPro" id="IPR025827">
    <property type="entry name" value="Zn_ribbon_recom_dom"/>
</dbReference>
<dbReference type="PANTHER" id="PTHR30461:SF23">
    <property type="entry name" value="DNA RECOMBINASE-RELATED"/>
    <property type="match status" value="1"/>
</dbReference>
<dbReference type="SUPFAM" id="SSF53041">
    <property type="entry name" value="Resolvase-like"/>
    <property type="match status" value="1"/>
</dbReference>
<accession>A0ABW4WG99</accession>
<dbReference type="CDD" id="cd00338">
    <property type="entry name" value="Ser_Recombinase"/>
    <property type="match status" value="1"/>
</dbReference>
<sequence>MGNAGLVISLDASRLARNNRDWHQLLDLCSLFGVNIADGERLYDPCAYHDRLLLGLSGIMSEAELHQIRQRLHQGERQKAARGELRLPVPAGLAHDRAGGIVLNPDEQVQARLILVFAKFRELHSARAVMRYLRKNDLPLPVRPLMGPAPHDIMWREADSSRVLSILQNPAYAGAYVYGRCRAEGGRVRHDVYRPKTVKVPIADWEVCLQSAHSGYIDWEEFMENQRLLANNINRYKAGHSGVPRKGAALLQGIAVCGRCGRRMSLRYSGPAGNYPVYTCRADRDQDGGPLCQEGRALPVDAHVESILLDALKPDRIAIAIAALGQIEEETRQLERQWALRRERARYETERARRQYDAVEPENRLVARSLERGWEEKLRAAEAVEQDYERWRSDEPLVLSESDRECLQKLGEDLPGIWYAPSTTSAERKGILRLIIDEVVLDQRRLRGQVWFKILWQTGATSEHSLQRRVHTYANYIDIERLRERVTELNADGKMDKEIAATLNAEGFVAARGCAFKGENVWLLRTRWSIPTVKINGIGANPARWPDGTYSVQGAAAALGITPQVIFDYLARGWVTGRQLTKGQPWQIELSDNQISTLRARIARNRRSRKEAS</sequence>
<keyword evidence="4" id="KW-1185">Reference proteome</keyword>
<proteinExistence type="predicted"/>
<evidence type="ECO:0000313" key="3">
    <source>
        <dbReference type="EMBL" id="MFD2054900.1"/>
    </source>
</evidence>
<dbReference type="InterPro" id="IPR006119">
    <property type="entry name" value="Resolv_N"/>
</dbReference>
<feature type="domain" description="Resolvase/invertase-type recombinase catalytic" evidence="1">
    <location>
        <begin position="1"/>
        <end position="83"/>
    </location>
</feature>